<dbReference type="NCBIfam" id="TIGR01708">
    <property type="entry name" value="typeII_sec_gspH"/>
    <property type="match status" value="1"/>
</dbReference>
<dbReference type="SUPFAM" id="SSF54523">
    <property type="entry name" value="Pili subunits"/>
    <property type="match status" value="1"/>
</dbReference>
<keyword evidence="6 11" id="KW-0812">Transmembrane</keyword>
<dbReference type="Pfam" id="PF07963">
    <property type="entry name" value="N_methyl"/>
    <property type="match status" value="1"/>
</dbReference>
<evidence type="ECO:0000256" key="9">
    <source>
        <dbReference type="ARBA" id="ARBA00025772"/>
    </source>
</evidence>
<sequence length="179" mass="19768">MKMILRTGSLIKNNLQLTAHCGFTLLEVLLAIVLMALAASLVVPTYPSLSQADARIRQLQSLLNWAGNRAVENDRLIGLNVSKKGYTLVVLNMGDSVKSPGWNTYQSGRLASHFDWPDGWQVTVEPQGLNQNLTQKPQILFLPDGQITPFNLSVEDNKSVWTLQSSGLLPVQLQTSGRR</sequence>
<evidence type="ECO:0000256" key="7">
    <source>
        <dbReference type="ARBA" id="ARBA00022989"/>
    </source>
</evidence>
<comment type="similarity">
    <text evidence="9">Belongs to the GSP H family.</text>
</comment>
<gene>
    <name evidence="13" type="primary">gspH</name>
    <name evidence="13" type="ORF">EHN07_05245</name>
</gene>
<evidence type="ECO:0000256" key="1">
    <source>
        <dbReference type="ARBA" id="ARBA00004377"/>
    </source>
</evidence>
<dbReference type="GO" id="GO:0005886">
    <property type="term" value="C:plasma membrane"/>
    <property type="evidence" value="ECO:0007669"/>
    <property type="project" value="UniProtKB-SubCell"/>
</dbReference>
<dbReference type="InterPro" id="IPR002416">
    <property type="entry name" value="T2SS_protein-GspH"/>
</dbReference>
<keyword evidence="14" id="KW-1185">Reference proteome</keyword>
<dbReference type="InterPro" id="IPR022346">
    <property type="entry name" value="T2SS_GspH"/>
</dbReference>
<keyword evidence="4" id="KW-0488">Methylation</keyword>
<evidence type="ECO:0000256" key="2">
    <source>
        <dbReference type="ARBA" id="ARBA00021549"/>
    </source>
</evidence>
<proteinExistence type="inferred from homology"/>
<evidence type="ECO:0000256" key="10">
    <source>
        <dbReference type="ARBA" id="ARBA00030775"/>
    </source>
</evidence>
<dbReference type="Proteomes" id="UP000268615">
    <property type="component" value="Unassembled WGS sequence"/>
</dbReference>
<dbReference type="PRINTS" id="PR00885">
    <property type="entry name" value="BCTERIALGSPH"/>
</dbReference>
<dbReference type="EMBL" id="RPOH01000017">
    <property type="protein sequence ID" value="RPH29615.1"/>
    <property type="molecule type" value="Genomic_DNA"/>
</dbReference>
<dbReference type="NCBIfam" id="TIGR02532">
    <property type="entry name" value="IV_pilin_GFxxxE"/>
    <property type="match status" value="1"/>
</dbReference>
<evidence type="ECO:0000259" key="12">
    <source>
        <dbReference type="Pfam" id="PF12019"/>
    </source>
</evidence>
<dbReference type="InterPro" id="IPR049875">
    <property type="entry name" value="TypeII_GspH"/>
</dbReference>
<protein>
    <recommendedName>
        <fullName evidence="2">Type II secretion system protein H</fullName>
    </recommendedName>
    <alternativeName>
        <fullName evidence="10">General secretion pathway protein H</fullName>
    </alternativeName>
</protein>
<feature type="transmembrane region" description="Helical" evidence="11">
    <location>
        <begin position="21"/>
        <end position="43"/>
    </location>
</feature>
<evidence type="ECO:0000256" key="11">
    <source>
        <dbReference type="SAM" id="Phobius"/>
    </source>
</evidence>
<dbReference type="AlphaFoldDB" id="A0A3N5DLX3"/>
<dbReference type="Pfam" id="PF12019">
    <property type="entry name" value="GspH"/>
    <property type="match status" value="1"/>
</dbReference>
<evidence type="ECO:0000313" key="13">
    <source>
        <dbReference type="EMBL" id="RPH29615.1"/>
    </source>
</evidence>
<dbReference type="OrthoDB" id="6076129at2"/>
<dbReference type="InterPro" id="IPR012902">
    <property type="entry name" value="N_methyl_site"/>
</dbReference>
<evidence type="ECO:0000256" key="4">
    <source>
        <dbReference type="ARBA" id="ARBA00022481"/>
    </source>
</evidence>
<dbReference type="GO" id="GO:0015628">
    <property type="term" value="P:protein secretion by the type II secretion system"/>
    <property type="evidence" value="ECO:0007669"/>
    <property type="project" value="InterPro"/>
</dbReference>
<keyword evidence="8 11" id="KW-0472">Membrane</keyword>
<reference evidence="13 14" key="1">
    <citation type="submission" date="2018-11" db="EMBL/GenBank/DDBJ databases">
        <title>Draft genome sequence of Buttiauxella warmboldiae CCUG 35512.</title>
        <authorList>
            <person name="Salva-Serra F."/>
            <person name="Marathe N."/>
            <person name="Moore E."/>
            <person name="Svensson L."/>
            <person name="Engstrom-Jakobsson H."/>
        </authorList>
    </citation>
    <scope>NUCLEOTIDE SEQUENCE [LARGE SCALE GENOMIC DNA]</scope>
    <source>
        <strain evidence="13 14">CCUG 35512</strain>
    </source>
</reference>
<dbReference type="GO" id="GO:0015627">
    <property type="term" value="C:type II protein secretion system complex"/>
    <property type="evidence" value="ECO:0007669"/>
    <property type="project" value="InterPro"/>
</dbReference>
<organism evidence="13 14">
    <name type="scientific">Buttiauxella warmboldiae</name>
    <dbReference type="NCBI Taxonomy" id="82993"/>
    <lineage>
        <taxon>Bacteria</taxon>
        <taxon>Pseudomonadati</taxon>
        <taxon>Pseudomonadota</taxon>
        <taxon>Gammaproteobacteria</taxon>
        <taxon>Enterobacterales</taxon>
        <taxon>Enterobacteriaceae</taxon>
        <taxon>Buttiauxella</taxon>
    </lineage>
</organism>
<evidence type="ECO:0000313" key="14">
    <source>
        <dbReference type="Proteomes" id="UP000268615"/>
    </source>
</evidence>
<comment type="subcellular location">
    <subcellularLocation>
        <location evidence="1">Cell inner membrane</location>
        <topology evidence="1">Single-pass membrane protein</topology>
    </subcellularLocation>
</comment>
<keyword evidence="5" id="KW-0997">Cell inner membrane</keyword>
<evidence type="ECO:0000256" key="6">
    <source>
        <dbReference type="ARBA" id="ARBA00022692"/>
    </source>
</evidence>
<dbReference type="Gene3D" id="3.55.40.10">
    <property type="entry name" value="minor pseudopilin epsh domain"/>
    <property type="match status" value="1"/>
</dbReference>
<evidence type="ECO:0000256" key="8">
    <source>
        <dbReference type="ARBA" id="ARBA00023136"/>
    </source>
</evidence>
<accession>A0A3N5DLX3</accession>
<evidence type="ECO:0000256" key="3">
    <source>
        <dbReference type="ARBA" id="ARBA00022475"/>
    </source>
</evidence>
<comment type="caution">
    <text evidence="13">The sequence shown here is derived from an EMBL/GenBank/DDBJ whole genome shotgun (WGS) entry which is preliminary data.</text>
</comment>
<feature type="domain" description="General secretion pathway GspH" evidence="12">
    <location>
        <begin position="56"/>
        <end position="163"/>
    </location>
</feature>
<keyword evidence="3" id="KW-1003">Cell membrane</keyword>
<name>A0A3N5DLX3_9ENTR</name>
<dbReference type="InterPro" id="IPR045584">
    <property type="entry name" value="Pilin-like"/>
</dbReference>
<evidence type="ECO:0000256" key="5">
    <source>
        <dbReference type="ARBA" id="ARBA00022519"/>
    </source>
</evidence>
<keyword evidence="7 11" id="KW-1133">Transmembrane helix</keyword>